<proteinExistence type="predicted"/>
<evidence type="ECO:0000313" key="2">
    <source>
        <dbReference type="EMBL" id="MEK0170838.1"/>
    </source>
</evidence>
<keyword evidence="1" id="KW-0472">Membrane</keyword>
<protein>
    <recommendedName>
        <fullName evidence="4">ABC transmembrane type-1 domain-containing protein</fullName>
    </recommendedName>
</protein>
<organism evidence="2 3">
    <name type="scientific">Curtobacterium citreum</name>
    <dbReference type="NCBI Taxonomy" id="2036"/>
    <lineage>
        <taxon>Bacteria</taxon>
        <taxon>Bacillati</taxon>
        <taxon>Actinomycetota</taxon>
        <taxon>Actinomycetes</taxon>
        <taxon>Micrococcales</taxon>
        <taxon>Microbacteriaceae</taxon>
        <taxon>Curtobacterium</taxon>
    </lineage>
</organism>
<evidence type="ECO:0000256" key="1">
    <source>
        <dbReference type="SAM" id="Phobius"/>
    </source>
</evidence>
<name>A0ABU8YA48_9MICO</name>
<keyword evidence="1" id="KW-0812">Transmembrane</keyword>
<keyword evidence="1" id="KW-1133">Transmembrane helix</keyword>
<keyword evidence="3" id="KW-1185">Reference proteome</keyword>
<sequence>MFSGPVASPRVLAEYERLVPGAAERMIGCHLRSEAVAADAVEHLSRAEAVAVLTGVIGAQVLTVGALIAGAILISAGHTVGALAAIVPGVLGAASQVVAAARRGV</sequence>
<feature type="transmembrane region" description="Helical" evidence="1">
    <location>
        <begin position="50"/>
        <end position="74"/>
    </location>
</feature>
<evidence type="ECO:0000313" key="3">
    <source>
        <dbReference type="Proteomes" id="UP001370299"/>
    </source>
</evidence>
<dbReference type="EMBL" id="JBBLYY010000031">
    <property type="protein sequence ID" value="MEK0170838.1"/>
    <property type="molecule type" value="Genomic_DNA"/>
</dbReference>
<gene>
    <name evidence="2" type="ORF">WMN62_05080</name>
</gene>
<comment type="caution">
    <text evidence="2">The sequence shown here is derived from an EMBL/GenBank/DDBJ whole genome shotgun (WGS) entry which is preliminary data.</text>
</comment>
<reference evidence="2 3" key="1">
    <citation type="submission" date="2024-03" db="EMBL/GenBank/DDBJ databases">
        <title>Whole genomes of four grape xylem sap localized bacterial endophytes.</title>
        <authorList>
            <person name="Kumar G."/>
            <person name="Savka M.A."/>
        </authorList>
    </citation>
    <scope>NUCLEOTIDE SEQUENCE [LARGE SCALE GENOMIC DNA]</scope>
    <source>
        <strain evidence="2 3">RIT_GXS8</strain>
    </source>
</reference>
<accession>A0ABU8YA48</accession>
<evidence type="ECO:0008006" key="4">
    <source>
        <dbReference type="Google" id="ProtNLM"/>
    </source>
</evidence>
<dbReference type="RefSeq" id="WP_340197339.1">
    <property type="nucleotide sequence ID" value="NZ_JBBKAP010000063.1"/>
</dbReference>
<feature type="transmembrane region" description="Helical" evidence="1">
    <location>
        <begin position="80"/>
        <end position="101"/>
    </location>
</feature>
<dbReference type="Proteomes" id="UP001370299">
    <property type="component" value="Unassembled WGS sequence"/>
</dbReference>